<protein>
    <submittedName>
        <fullName evidence="1">Uncharacterized protein</fullName>
    </submittedName>
</protein>
<comment type="caution">
    <text evidence="1">The sequence shown here is derived from an EMBL/GenBank/DDBJ whole genome shotgun (WGS) entry which is preliminary data.</text>
</comment>
<keyword evidence="2" id="KW-1185">Reference proteome</keyword>
<dbReference type="EMBL" id="JABAYA010000270">
    <property type="protein sequence ID" value="KAF7721389.1"/>
    <property type="molecule type" value="Genomic_DNA"/>
</dbReference>
<gene>
    <name evidence="1" type="ORF">EC973_004803</name>
</gene>
<accession>A0A8H7EKD6</accession>
<evidence type="ECO:0000313" key="1">
    <source>
        <dbReference type="EMBL" id="KAF7721389.1"/>
    </source>
</evidence>
<name>A0A8H7EKD6_9FUNG</name>
<sequence length="99" mass="11863">MHSDFKREFEDFFVSEDICEAWWTELETTVQGDKMVSKLQLYLEELFVRLEVRDNTTCKQRFVKALHPELAYEVERTKLSSYESVVNEAKRIETLMGKY</sequence>
<proteinExistence type="predicted"/>
<dbReference type="AlphaFoldDB" id="A0A8H7EKD6"/>
<dbReference type="Proteomes" id="UP000605846">
    <property type="component" value="Unassembled WGS sequence"/>
</dbReference>
<organism evidence="1 2">
    <name type="scientific">Apophysomyces ossiformis</name>
    <dbReference type="NCBI Taxonomy" id="679940"/>
    <lineage>
        <taxon>Eukaryota</taxon>
        <taxon>Fungi</taxon>
        <taxon>Fungi incertae sedis</taxon>
        <taxon>Mucoromycota</taxon>
        <taxon>Mucoromycotina</taxon>
        <taxon>Mucoromycetes</taxon>
        <taxon>Mucorales</taxon>
        <taxon>Mucorineae</taxon>
        <taxon>Mucoraceae</taxon>
        <taxon>Apophysomyces</taxon>
    </lineage>
</organism>
<dbReference type="OrthoDB" id="2285313at2759"/>
<evidence type="ECO:0000313" key="2">
    <source>
        <dbReference type="Proteomes" id="UP000605846"/>
    </source>
</evidence>
<reference evidence="1" key="1">
    <citation type="submission" date="2020-01" db="EMBL/GenBank/DDBJ databases">
        <title>Genome Sequencing of Three Apophysomyces-Like Fungal Strains Confirms a Novel Fungal Genus in the Mucoromycota with divergent Burkholderia-like Endosymbiotic Bacteria.</title>
        <authorList>
            <person name="Stajich J.E."/>
            <person name="Macias A.M."/>
            <person name="Carter-House D."/>
            <person name="Lovett B."/>
            <person name="Kasson L.R."/>
            <person name="Berry K."/>
            <person name="Grigoriev I."/>
            <person name="Chang Y."/>
            <person name="Spatafora J."/>
            <person name="Kasson M.T."/>
        </authorList>
    </citation>
    <scope>NUCLEOTIDE SEQUENCE</scope>
    <source>
        <strain evidence="1">NRRL A-21654</strain>
    </source>
</reference>